<protein>
    <recommendedName>
        <fullName evidence="1 2">Futalosine hydrolase</fullName>
        <shortName evidence="1">FL hydrolase</shortName>
        <ecNumber evidence="1 2">3.2.2.26</ecNumber>
    </recommendedName>
    <alternativeName>
        <fullName evidence="1">Futalosine nucleosidase</fullName>
    </alternativeName>
    <alternativeName>
        <fullName evidence="1">Menaquinone biosynthetic enzyme MqnB</fullName>
    </alternativeName>
</protein>
<dbReference type="NCBIfam" id="TIGR03664">
    <property type="entry name" value="fut_nucase"/>
    <property type="match status" value="1"/>
</dbReference>
<dbReference type="HAMAP" id="MF_00991">
    <property type="entry name" value="MqnB"/>
    <property type="match status" value="1"/>
</dbReference>
<evidence type="ECO:0000256" key="1">
    <source>
        <dbReference type="HAMAP-Rule" id="MF_00991"/>
    </source>
</evidence>
<sequence>MKLLVVAATLPEIKPLMSSLGQGEAKDFSTKTLHYHQLSIDTLITGVGLMHTAYFMGKVLAKNTYDLALQFGIAGSFRKDIAPGVTVNVIEETVADLGAEDKDNFLDVTELHLLPPDQFPYQAGKLVNTTADSVYGVSALKKVKGISVNKAHGYQYSIDKIILKYNPDIESMEGAAFFYACFMERLPCLQIRAVSNYIEDRNKDRWNIPLAIGNLNKIALKIIHHITEHL</sequence>
<evidence type="ECO:0000259" key="3">
    <source>
        <dbReference type="Pfam" id="PF01048"/>
    </source>
</evidence>
<reference evidence="4 5" key="1">
    <citation type="journal article" date="2016" name="Genome Announc.">
        <title>Draft Genome Sequence of the Anaerobic Ammonium-Oxidizing Bacterium 'Candidatus Brocadia sp. 40'.</title>
        <authorList>
            <person name="Ali M."/>
            <person name="Haroon M.F."/>
            <person name="Narita Y."/>
            <person name="Zhang L."/>
            <person name="Rangel Shaw D."/>
            <person name="Okabe S."/>
            <person name="Saikaly P.E."/>
        </authorList>
    </citation>
    <scope>NUCLEOTIDE SEQUENCE [LARGE SCALE GENOMIC DNA]</scope>
    <source>
        <strain evidence="4 5">40</strain>
    </source>
</reference>
<dbReference type="UniPathway" id="UPA00079"/>
<organism evidence="4 5">
    <name type="scientific">Candidatus Brocadia sapporoensis</name>
    <dbReference type="NCBI Taxonomy" id="392547"/>
    <lineage>
        <taxon>Bacteria</taxon>
        <taxon>Pseudomonadati</taxon>
        <taxon>Planctomycetota</taxon>
        <taxon>Candidatus Brocadiia</taxon>
        <taxon>Candidatus Brocadiales</taxon>
        <taxon>Candidatus Brocadiaceae</taxon>
        <taxon>Candidatus Brocadia</taxon>
    </lineage>
</organism>
<dbReference type="AlphaFoldDB" id="A0A1V6M1E5"/>
<dbReference type="GO" id="GO:0009234">
    <property type="term" value="P:menaquinone biosynthetic process"/>
    <property type="evidence" value="ECO:0007669"/>
    <property type="project" value="UniProtKB-UniRule"/>
</dbReference>
<dbReference type="Pfam" id="PF01048">
    <property type="entry name" value="PNP_UDP_1"/>
    <property type="match status" value="1"/>
</dbReference>
<comment type="catalytic activity">
    <reaction evidence="1">
        <text>futalosine + H2O = dehypoxanthine futalosine + hypoxanthine</text>
        <dbReference type="Rhea" id="RHEA:25904"/>
        <dbReference type="ChEBI" id="CHEBI:15377"/>
        <dbReference type="ChEBI" id="CHEBI:17368"/>
        <dbReference type="ChEBI" id="CHEBI:58863"/>
        <dbReference type="ChEBI" id="CHEBI:58864"/>
        <dbReference type="EC" id="3.2.2.26"/>
    </reaction>
</comment>
<keyword evidence="5" id="KW-1185">Reference proteome</keyword>
<comment type="similarity">
    <text evidence="1">Belongs to the PNP/UDP phosphorylase family. Futalosine hydrolase subfamily.</text>
</comment>
<dbReference type="InterPro" id="IPR000845">
    <property type="entry name" value="Nucleoside_phosphorylase_d"/>
</dbReference>
<dbReference type="InterPro" id="IPR035994">
    <property type="entry name" value="Nucleoside_phosphorylase_sf"/>
</dbReference>
<evidence type="ECO:0000313" key="4">
    <source>
        <dbReference type="EMBL" id="OQD46156.1"/>
    </source>
</evidence>
<name>A0A1V6M1E5_9BACT</name>
<comment type="function">
    <text evidence="1">Catalyzes the hydrolysis of futalosine (FL) to dehypoxanthine futalosine (DHFL) and hypoxanthine, a step in the biosynthesis of menaquinone (MK, vitamin K2).</text>
</comment>
<dbReference type="InterPro" id="IPR019963">
    <property type="entry name" value="FL_hydrolase_MqnB"/>
</dbReference>
<dbReference type="Gene3D" id="3.40.50.1580">
    <property type="entry name" value="Nucleoside phosphorylase domain"/>
    <property type="match status" value="1"/>
</dbReference>
<accession>A0A1V6M1E5</accession>
<keyword evidence="1 4" id="KW-0378">Hydrolase</keyword>
<dbReference type="Proteomes" id="UP000242219">
    <property type="component" value="Unassembled WGS sequence"/>
</dbReference>
<evidence type="ECO:0000313" key="5">
    <source>
        <dbReference type="Proteomes" id="UP000242219"/>
    </source>
</evidence>
<dbReference type="EMBL" id="MJUW02000056">
    <property type="protein sequence ID" value="OQD46156.1"/>
    <property type="molecule type" value="Genomic_DNA"/>
</dbReference>
<dbReference type="PANTHER" id="PTHR46832:SF2">
    <property type="entry name" value="FUTALOSINE HYDROLASE"/>
    <property type="match status" value="1"/>
</dbReference>
<dbReference type="GO" id="GO:0005829">
    <property type="term" value="C:cytosol"/>
    <property type="evidence" value="ECO:0007669"/>
    <property type="project" value="TreeGrafter"/>
</dbReference>
<comment type="caution">
    <text evidence="4">The sequence shown here is derived from an EMBL/GenBank/DDBJ whole genome shotgun (WGS) entry which is preliminary data.</text>
</comment>
<proteinExistence type="inferred from homology"/>
<dbReference type="EC" id="3.2.2.26" evidence="1 2"/>
<dbReference type="GO" id="GO:0009116">
    <property type="term" value="P:nucleoside metabolic process"/>
    <property type="evidence" value="ECO:0007669"/>
    <property type="project" value="InterPro"/>
</dbReference>
<dbReference type="SUPFAM" id="SSF53167">
    <property type="entry name" value="Purine and uridine phosphorylases"/>
    <property type="match status" value="1"/>
</dbReference>
<dbReference type="GO" id="GO:0019284">
    <property type="term" value="P:L-methionine salvage from S-adenosylmethionine"/>
    <property type="evidence" value="ECO:0007669"/>
    <property type="project" value="TreeGrafter"/>
</dbReference>
<dbReference type="GO" id="GO:0008930">
    <property type="term" value="F:methylthioadenosine nucleosidase activity"/>
    <property type="evidence" value="ECO:0007669"/>
    <property type="project" value="TreeGrafter"/>
</dbReference>
<feature type="domain" description="Nucleoside phosphorylase" evidence="3">
    <location>
        <begin position="5"/>
        <end position="223"/>
    </location>
</feature>
<keyword evidence="1" id="KW-0474">Menaquinone biosynthesis</keyword>
<dbReference type="RefSeq" id="WP_070066700.1">
    <property type="nucleotide sequence ID" value="NZ_MJUW02000056.1"/>
</dbReference>
<evidence type="ECO:0000256" key="2">
    <source>
        <dbReference type="NCBIfam" id="TIGR03664"/>
    </source>
</evidence>
<dbReference type="PANTHER" id="PTHR46832">
    <property type="entry name" value="5'-METHYLTHIOADENOSINE/S-ADENOSYLHOMOCYSTEINE NUCLEOSIDASE"/>
    <property type="match status" value="1"/>
</dbReference>
<gene>
    <name evidence="1" type="primary">mqnB</name>
    <name evidence="4" type="ORF">BIY37_04865</name>
</gene>
<comment type="pathway">
    <text evidence="1">Quinol/quinone metabolism; menaquinone biosynthesis.</text>
</comment>
<dbReference type="GO" id="GO:0008782">
    <property type="term" value="F:adenosylhomocysteine nucleosidase activity"/>
    <property type="evidence" value="ECO:0007669"/>
    <property type="project" value="TreeGrafter"/>
</dbReference>